<dbReference type="PROSITE" id="PS50011">
    <property type="entry name" value="PROTEIN_KINASE_DOM"/>
    <property type="match status" value="1"/>
</dbReference>
<dbReference type="SUPFAM" id="SSF56112">
    <property type="entry name" value="Protein kinase-like (PK-like)"/>
    <property type="match status" value="1"/>
</dbReference>
<organism evidence="8 9">
    <name type="scientific">Porites lobata</name>
    <dbReference type="NCBI Taxonomy" id="104759"/>
    <lineage>
        <taxon>Eukaryota</taxon>
        <taxon>Metazoa</taxon>
        <taxon>Cnidaria</taxon>
        <taxon>Anthozoa</taxon>
        <taxon>Hexacorallia</taxon>
        <taxon>Scleractinia</taxon>
        <taxon>Fungiina</taxon>
        <taxon>Poritidae</taxon>
        <taxon>Porites</taxon>
    </lineage>
</organism>
<dbReference type="InterPro" id="IPR000719">
    <property type="entry name" value="Prot_kinase_dom"/>
</dbReference>
<dbReference type="InterPro" id="IPR045063">
    <property type="entry name" value="Dynamin_N"/>
</dbReference>
<dbReference type="PANTHER" id="PTHR26392:SF92">
    <property type="entry name" value="PROTEIN KINASE DOMAIN-CONTAINING PROTEIN"/>
    <property type="match status" value="1"/>
</dbReference>
<gene>
    <name evidence="8" type="ORF">PLOB_00006093</name>
</gene>
<feature type="region of interest" description="Disordered" evidence="5">
    <location>
        <begin position="1"/>
        <end position="28"/>
    </location>
</feature>
<accession>A0ABN8QFS5</accession>
<dbReference type="PROSITE" id="PS00107">
    <property type="entry name" value="PROTEIN_KINASE_ATP"/>
    <property type="match status" value="1"/>
</dbReference>
<evidence type="ECO:0000256" key="2">
    <source>
        <dbReference type="ARBA" id="ARBA00022840"/>
    </source>
</evidence>
<dbReference type="Pfam" id="PF00069">
    <property type="entry name" value="Pkinase"/>
    <property type="match status" value="1"/>
</dbReference>
<evidence type="ECO:0000256" key="4">
    <source>
        <dbReference type="SAM" id="Coils"/>
    </source>
</evidence>
<dbReference type="EMBL" id="CALNXK010000127">
    <property type="protein sequence ID" value="CAH3163745.1"/>
    <property type="molecule type" value="Genomic_DNA"/>
</dbReference>
<evidence type="ECO:0000256" key="3">
    <source>
        <dbReference type="PROSITE-ProRule" id="PRU10141"/>
    </source>
</evidence>
<keyword evidence="9" id="KW-1185">Reference proteome</keyword>
<evidence type="ECO:0000256" key="6">
    <source>
        <dbReference type="SAM" id="Phobius"/>
    </source>
</evidence>
<dbReference type="Gene3D" id="1.10.510.10">
    <property type="entry name" value="Transferase(Phosphotransferase) domain 1"/>
    <property type="match status" value="1"/>
</dbReference>
<evidence type="ECO:0000313" key="8">
    <source>
        <dbReference type="EMBL" id="CAH3163745.1"/>
    </source>
</evidence>
<evidence type="ECO:0000313" key="9">
    <source>
        <dbReference type="Proteomes" id="UP001159405"/>
    </source>
</evidence>
<dbReference type="InterPro" id="IPR008271">
    <property type="entry name" value="Ser/Thr_kinase_AS"/>
</dbReference>
<dbReference type="SUPFAM" id="SSF52540">
    <property type="entry name" value="P-loop containing nucleoside triphosphate hydrolases"/>
    <property type="match status" value="1"/>
</dbReference>
<comment type="caution">
    <text evidence="8">The sequence shown here is derived from an EMBL/GenBank/DDBJ whole genome shotgun (WGS) entry which is preliminary data.</text>
</comment>
<evidence type="ECO:0000259" key="7">
    <source>
        <dbReference type="PROSITE" id="PS50011"/>
    </source>
</evidence>
<dbReference type="PROSITE" id="PS00108">
    <property type="entry name" value="PROTEIN_KINASE_ST"/>
    <property type="match status" value="1"/>
</dbReference>
<sequence>MSNDGLKLKGQKQLKMAQRGPQRNGLSHGENIADLVEDLMLLRVDTKDYGETKEDMAKCRDLRIKQLKKSNGTLLEGYDKIVKDLKQTHKRRHILEDYCSEIKKILSGTQGISLQEEADFVSRAEKCNKDLENKKFTVLVAGETSAGKSSLINLLLNEQVLPTGVLQNTLTICEISYGAKQEAVLHFGNEEKTSRTLGDIKSDTLKQFIEKQTNDEDWCKKIEIKTPNSLLKGGVVIVDSPGIGDSKQVYKIALEYLPQALAFIYVINSPNAGGMQDDRLMRIVNEWKKLYGGDKCNGLTSESALFVCNKWDDVERQTKTNPSDKEKIHDEIICKLKKEIPTLNEEFQVIEMSVFTAAQIQQKFGVMSDGFSSLINGLRRLLPICLEKKTDHFYRMISGCLKSLSDQVKAEVNEAKRDREDRLKAKKDVEVKLDKLRQGSFIKETEEALSKHLSNISQQVKSYLLRDEVSSAFCTWEEKDLPEIDDNVRGNVEKLKKIYIQCVEQRLEKFLQTLEKEEQLFVKARADLEERFRRGFFEFEKDVRDIDQVLVGESADEVLLQFEVGPDKLRPPLDARVKKFLFLTSVVFMPVLFPIGLAVGVLSAPVIGYLAVDKIRNERHLRSNSCEVLTDLSKQFLQENIENGISNLVSLEFADEKKRIFSINSCYQKLVEKYERKCKDLTKSENEETRKGTVEKLSPLYAKLEEISQDLTIDAIQHGISVMSPSYAIDRRNLQYNERPRNKLGKGTYGEVYKGKLSLPGHKRREVAVKKLNDTPQASNVSSFLEEADILMQLKHNHIVAFYGVVMDVHNDQLSFLALVFELCNASLKNHIFKDKKNVPWETKSAAVNTCQWGSDILDALKFIHSKKIVHRDLKLDNVLITKDEQIKVADLGLATIKNQITGTYCGTPLYMAPEISPEKKIYDTKVDMYSFGLMMWEMWFGERFPYEWISRSQDEVTRQIEVKKQELKGRRYSPPAKWIELMVSLWESDPCVRKTAMESQVLIKEIKLFVKESE</sequence>
<dbReference type="InterPro" id="IPR027417">
    <property type="entry name" value="P-loop_NTPase"/>
</dbReference>
<keyword evidence="1 3" id="KW-0547">Nucleotide-binding</keyword>
<name>A0ABN8QFS5_9CNID</name>
<dbReference type="InterPro" id="IPR017441">
    <property type="entry name" value="Protein_kinase_ATP_BS"/>
</dbReference>
<feature type="coiled-coil region" evidence="4">
    <location>
        <begin position="500"/>
        <end position="531"/>
    </location>
</feature>
<dbReference type="Gene3D" id="3.40.50.300">
    <property type="entry name" value="P-loop containing nucleotide triphosphate hydrolases"/>
    <property type="match status" value="1"/>
</dbReference>
<protein>
    <recommendedName>
        <fullName evidence="7">Protein kinase domain-containing protein</fullName>
    </recommendedName>
</protein>
<feature type="transmembrane region" description="Helical" evidence="6">
    <location>
        <begin position="580"/>
        <end position="612"/>
    </location>
</feature>
<feature type="binding site" evidence="3">
    <location>
        <position position="771"/>
    </location>
    <ligand>
        <name>ATP</name>
        <dbReference type="ChEBI" id="CHEBI:30616"/>
    </ligand>
</feature>
<evidence type="ECO:0000256" key="5">
    <source>
        <dbReference type="SAM" id="MobiDB-lite"/>
    </source>
</evidence>
<dbReference type="SMART" id="SM00220">
    <property type="entry name" value="S_TKc"/>
    <property type="match status" value="1"/>
</dbReference>
<dbReference type="PANTHER" id="PTHR26392">
    <property type="entry name" value="MITOGEN-ACTIVATED PROTEIN KINASE KINASE KINASE 7-RELATED"/>
    <property type="match status" value="1"/>
</dbReference>
<dbReference type="Pfam" id="PF00350">
    <property type="entry name" value="Dynamin_N"/>
    <property type="match status" value="1"/>
</dbReference>
<evidence type="ECO:0000256" key="1">
    <source>
        <dbReference type="ARBA" id="ARBA00022741"/>
    </source>
</evidence>
<keyword evidence="6" id="KW-0472">Membrane</keyword>
<reference evidence="8 9" key="1">
    <citation type="submission" date="2022-05" db="EMBL/GenBank/DDBJ databases">
        <authorList>
            <consortium name="Genoscope - CEA"/>
            <person name="William W."/>
        </authorList>
    </citation>
    <scope>NUCLEOTIDE SEQUENCE [LARGE SCALE GENOMIC DNA]</scope>
</reference>
<dbReference type="Proteomes" id="UP001159405">
    <property type="component" value="Unassembled WGS sequence"/>
</dbReference>
<proteinExistence type="predicted"/>
<keyword evidence="2 3" id="KW-0067">ATP-binding</keyword>
<feature type="domain" description="Protein kinase" evidence="7">
    <location>
        <begin position="738"/>
        <end position="1011"/>
    </location>
</feature>
<feature type="coiled-coil region" evidence="4">
    <location>
        <begin position="664"/>
        <end position="691"/>
    </location>
</feature>
<keyword evidence="4" id="KW-0175">Coiled coil</keyword>
<dbReference type="InterPro" id="IPR011009">
    <property type="entry name" value="Kinase-like_dom_sf"/>
</dbReference>
<keyword evidence="6" id="KW-0812">Transmembrane</keyword>
<keyword evidence="6" id="KW-1133">Transmembrane helix</keyword>